<sequence length="164" mass="19087">MEEQIQIVELSDNTIKKISKELHKLNLLEKKKLRDNAYHNTKLLLSNYHLLKSHCEIISEQVTDELTSGVWGEDRFHLTALLENKAKTSKLMDHVDRSMNEFKKKNPTGYAMLKMKYLNDVKLSDADIAAEYRVDRSVITKRITEYLNKLSIILFGVEVVMSNF</sequence>
<gene>
    <name evidence="1" type="ORF">BCR25_18390</name>
</gene>
<protein>
    <submittedName>
        <fullName evidence="1">Uncharacterized protein</fullName>
    </submittedName>
</protein>
<dbReference type="Proteomes" id="UP000095094">
    <property type="component" value="Unassembled WGS sequence"/>
</dbReference>
<reference evidence="2" key="1">
    <citation type="submission" date="2016-09" db="EMBL/GenBank/DDBJ databases">
        <authorList>
            <person name="Gulvik C.A."/>
        </authorList>
    </citation>
    <scope>NUCLEOTIDE SEQUENCE [LARGE SCALE GENOMIC DNA]</scope>
    <source>
        <strain evidence="2">LMG 8895</strain>
    </source>
</reference>
<comment type="caution">
    <text evidence="1">The sequence shown here is derived from an EMBL/GenBank/DDBJ whole genome shotgun (WGS) entry which is preliminary data.</text>
</comment>
<evidence type="ECO:0000313" key="1">
    <source>
        <dbReference type="EMBL" id="OEG16165.1"/>
    </source>
</evidence>
<evidence type="ECO:0000313" key="2">
    <source>
        <dbReference type="Proteomes" id="UP000095094"/>
    </source>
</evidence>
<dbReference type="RefSeq" id="WP_069663374.1">
    <property type="nucleotide sequence ID" value="NZ_JBHUJJ010000001.1"/>
</dbReference>
<organism evidence="1 2">
    <name type="scientific">Enterococcus termitis</name>
    <dbReference type="NCBI Taxonomy" id="332950"/>
    <lineage>
        <taxon>Bacteria</taxon>
        <taxon>Bacillati</taxon>
        <taxon>Bacillota</taxon>
        <taxon>Bacilli</taxon>
        <taxon>Lactobacillales</taxon>
        <taxon>Enterococcaceae</taxon>
        <taxon>Enterococcus</taxon>
    </lineage>
</organism>
<keyword evidence="2" id="KW-1185">Reference proteome</keyword>
<dbReference type="EMBL" id="MIJY01000013">
    <property type="protein sequence ID" value="OEG16165.1"/>
    <property type="molecule type" value="Genomic_DNA"/>
</dbReference>
<accession>A0A1E5GU22</accession>
<name>A0A1E5GU22_9ENTE</name>
<dbReference type="OrthoDB" id="2186153at2"/>
<proteinExistence type="predicted"/>
<dbReference type="AlphaFoldDB" id="A0A1E5GU22"/>